<evidence type="ECO:0000313" key="2">
    <source>
        <dbReference type="Proteomes" id="UP001497535"/>
    </source>
</evidence>
<sequence>MVSRLRDLRKNMELRQARRRDFFRKGGGANGENFLLFPISWVILPGFLLATGLN</sequence>
<protein>
    <submittedName>
        <fullName evidence="1">Uncharacterized protein</fullName>
    </submittedName>
</protein>
<proteinExistence type="predicted"/>
<reference evidence="1" key="1">
    <citation type="submission" date="2023-11" db="EMBL/GenBank/DDBJ databases">
        <authorList>
            <person name="Poullet M."/>
        </authorList>
    </citation>
    <scope>NUCLEOTIDE SEQUENCE</scope>
    <source>
        <strain evidence="1">E1834</strain>
    </source>
</reference>
<dbReference type="Proteomes" id="UP001497535">
    <property type="component" value="Unassembled WGS sequence"/>
</dbReference>
<name>A0ACB1ARF5_MELEN</name>
<gene>
    <name evidence="1" type="ORF">MENTE1834_LOCUS41152</name>
</gene>
<dbReference type="EMBL" id="CAVMJV010000099">
    <property type="protein sequence ID" value="CAK5096551.1"/>
    <property type="molecule type" value="Genomic_DNA"/>
</dbReference>
<organism evidence="1 2">
    <name type="scientific">Meloidogyne enterolobii</name>
    <name type="common">Root-knot nematode worm</name>
    <name type="synonym">Meloidogyne mayaguensis</name>
    <dbReference type="NCBI Taxonomy" id="390850"/>
    <lineage>
        <taxon>Eukaryota</taxon>
        <taxon>Metazoa</taxon>
        <taxon>Ecdysozoa</taxon>
        <taxon>Nematoda</taxon>
        <taxon>Chromadorea</taxon>
        <taxon>Rhabditida</taxon>
        <taxon>Tylenchina</taxon>
        <taxon>Tylenchomorpha</taxon>
        <taxon>Tylenchoidea</taxon>
        <taxon>Meloidogynidae</taxon>
        <taxon>Meloidogyninae</taxon>
        <taxon>Meloidogyne</taxon>
    </lineage>
</organism>
<comment type="caution">
    <text evidence="1">The sequence shown here is derived from an EMBL/GenBank/DDBJ whole genome shotgun (WGS) entry which is preliminary data.</text>
</comment>
<accession>A0ACB1ARF5</accession>
<evidence type="ECO:0000313" key="1">
    <source>
        <dbReference type="EMBL" id="CAK5096551.1"/>
    </source>
</evidence>
<keyword evidence="2" id="KW-1185">Reference proteome</keyword>